<comment type="caution">
    <text evidence="13">The sequence shown here is derived from an EMBL/GenBank/DDBJ whole genome shotgun (WGS) entry which is preliminary data.</text>
</comment>
<dbReference type="Pfam" id="PF12621">
    <property type="entry name" value="PHM7_ext"/>
    <property type="match status" value="1"/>
</dbReference>
<feature type="compositionally biased region" description="Basic and acidic residues" evidence="7">
    <location>
        <begin position="783"/>
        <end position="793"/>
    </location>
</feature>
<evidence type="ECO:0000256" key="2">
    <source>
        <dbReference type="ARBA" id="ARBA00007779"/>
    </source>
</evidence>
<evidence type="ECO:0000259" key="9">
    <source>
        <dbReference type="Pfam" id="PF02714"/>
    </source>
</evidence>
<feature type="transmembrane region" description="Helical" evidence="8">
    <location>
        <begin position="588"/>
        <end position="612"/>
    </location>
</feature>
<evidence type="ECO:0000256" key="6">
    <source>
        <dbReference type="ARBA" id="ARBA00023136"/>
    </source>
</evidence>
<feature type="transmembrane region" description="Helical" evidence="8">
    <location>
        <begin position="700"/>
        <end position="721"/>
    </location>
</feature>
<feature type="region of interest" description="Disordered" evidence="7">
    <location>
        <begin position="287"/>
        <end position="330"/>
    </location>
</feature>
<dbReference type="InterPro" id="IPR027815">
    <property type="entry name" value="CSC1/OSCA1-like_cyt"/>
</dbReference>
<dbReference type="Proteomes" id="UP001358417">
    <property type="component" value="Unassembled WGS sequence"/>
</dbReference>
<feature type="transmembrane region" description="Helical" evidence="8">
    <location>
        <begin position="728"/>
        <end position="754"/>
    </location>
</feature>
<evidence type="ECO:0000256" key="7">
    <source>
        <dbReference type="SAM" id="MobiDB-lite"/>
    </source>
</evidence>
<keyword evidence="6 8" id="KW-0472">Membrane</keyword>
<dbReference type="InterPro" id="IPR022257">
    <property type="entry name" value="PHM7_ext"/>
</dbReference>
<feature type="transmembrane region" description="Helical" evidence="8">
    <location>
        <begin position="543"/>
        <end position="568"/>
    </location>
</feature>
<dbReference type="Pfam" id="PF14703">
    <property type="entry name" value="PHM7_cyt"/>
    <property type="match status" value="1"/>
</dbReference>
<keyword evidence="14" id="KW-1185">Reference proteome</keyword>
<accession>A0AAV9N0T1</accession>
<sequence length="973" mass="110096">MNITDPRIGSGRDNNTSPGFSRIASGTNSPSVTGLLSTIIPVGIWTAVSVLIFLVLRRRCHRVYAPRALLKSLEPHERSALLPTGWFNWYTSFYRVPDRFVLNHSSIDGYLFLRFLRVLAVICIVGILLLWPTLIPLHITGGAGNKALDALTMGNVVSGRRLYAHAALAWAYFAFILYMVSRECVYFINLRQAYLLSDFYANRLSSRTVLYLNVPRQYLDEDRLRWVLGKSVKRIWIPQITDELDRLIKERDQTALRLEQAEFALIRMANIARTRALKKHKSDGVEKVQHPPFDFESTAKGGPPETKAIQFMESPDSPSSASTSAREPTLPDVAGSVAAQWISHSSRPRHRPIANALRSVDTIKFSRTQIKKLNSKIRHERQAQLFKTDNFMPAVFVEFETLTDAQDAFQTLTHHRPLHMAHRYLGVRPYEIIWSSLSMSWWETILRKFSIQAFICALIIFWALPCAAVGFISNIQSLSESVSFLSWLQKLPSAIKGVLSGVLPALALSFLMSIVPGILRFLARLAGLPTLTKIELFVQNAYFAFQVVQVFLITTLTSAASAALGELLQDPTLVKNLLAQNLPKASNFYLNYFLLQGLFFGSAHLVQVFNLFKFHVFQRFAKDARKTYVKWHRLEKIHWGGVYPVYTNLGVITITYSLIAPVILGFALLGVAFLHAVWRYNLIYVYDSEIDTRGLVYPRALMQLLLGLYFAEVCLFGLFSLRGAFGPVVMIAALLVITGLVHHSLINALGPLLWSLPKSLTVERDQPMRTPGLAGPGYDAEDPERFGRPERQNNDIQEQDSDDEVQHEIGADRAVEGLDGVADTLKGGFKVSMKKRIDASLPELNVGLGALASFWRRWLSPEPNTKSNFLLRFLHPEVYSDYTVLRRMVPTDLPEPKYPEELEKDIYYPPSHFAKPPCLWIPRDPAGVSRQEVAHTEKAIPMTDEHVSMDEHGRLKIDLETSRLVFDIDRLRY</sequence>
<proteinExistence type="inferred from homology"/>
<reference evidence="13 14" key="1">
    <citation type="submission" date="2023-08" db="EMBL/GenBank/DDBJ databases">
        <title>Black Yeasts Isolated from many extreme environments.</title>
        <authorList>
            <person name="Coleine C."/>
            <person name="Stajich J.E."/>
            <person name="Selbmann L."/>
        </authorList>
    </citation>
    <scope>NUCLEOTIDE SEQUENCE [LARGE SCALE GENOMIC DNA]</scope>
    <source>
        <strain evidence="13 14">CCFEE 5792</strain>
    </source>
</reference>
<dbReference type="RefSeq" id="XP_064701849.1">
    <property type="nucleotide sequence ID" value="XM_064851944.1"/>
</dbReference>
<dbReference type="AlphaFoldDB" id="A0AAV9N0T1"/>
<feature type="compositionally biased region" description="Polar residues" evidence="7">
    <location>
        <begin position="12"/>
        <end position="25"/>
    </location>
</feature>
<feature type="transmembrane region" description="Helical" evidence="8">
    <location>
        <begin position="449"/>
        <end position="473"/>
    </location>
</feature>
<evidence type="ECO:0000256" key="4">
    <source>
        <dbReference type="ARBA" id="ARBA00022692"/>
    </source>
</evidence>
<keyword evidence="4 8" id="KW-0812">Transmembrane</keyword>
<feature type="transmembrane region" description="Helical" evidence="8">
    <location>
        <begin position="658"/>
        <end position="680"/>
    </location>
</feature>
<dbReference type="InterPro" id="IPR003864">
    <property type="entry name" value="CSC1/OSCA1-like_7TM"/>
</dbReference>
<evidence type="ECO:0008006" key="15">
    <source>
        <dbReference type="Google" id="ProtNLM"/>
    </source>
</evidence>
<feature type="domain" description="CSC1/OSCA1-like cytosolic" evidence="12">
    <location>
        <begin position="206"/>
        <end position="435"/>
    </location>
</feature>
<evidence type="ECO:0000259" key="12">
    <source>
        <dbReference type="Pfam" id="PF14703"/>
    </source>
</evidence>
<dbReference type="GeneID" id="89976561"/>
<protein>
    <recommendedName>
        <fullName evidence="15">DUF221-domain-containing protein</fullName>
    </recommendedName>
</protein>
<dbReference type="Pfam" id="PF02714">
    <property type="entry name" value="RSN1_7TM"/>
    <property type="match status" value="1"/>
</dbReference>
<comment type="similarity">
    <text evidence="2">Belongs to the CSC1 (TC 1.A.17) family.</text>
</comment>
<feature type="region of interest" description="Disordered" evidence="7">
    <location>
        <begin position="1"/>
        <end position="25"/>
    </location>
</feature>
<evidence type="ECO:0000256" key="8">
    <source>
        <dbReference type="SAM" id="Phobius"/>
    </source>
</evidence>
<comment type="subcellular location">
    <subcellularLocation>
        <location evidence="1">Membrane</location>
        <topology evidence="1">Multi-pass membrane protein</topology>
    </subcellularLocation>
</comment>
<name>A0AAV9N0T1_9EURO</name>
<keyword evidence="5 8" id="KW-1133">Transmembrane helix</keyword>
<dbReference type="GO" id="GO:0005886">
    <property type="term" value="C:plasma membrane"/>
    <property type="evidence" value="ECO:0007669"/>
    <property type="project" value="TreeGrafter"/>
</dbReference>
<dbReference type="PANTHER" id="PTHR13018:SF53">
    <property type="entry name" value="DUF221 DOMAIN PROTEIN"/>
    <property type="match status" value="1"/>
</dbReference>
<feature type="domain" description="CSC1/OSCA1-like N-terminal transmembrane" evidence="11">
    <location>
        <begin position="35"/>
        <end position="183"/>
    </location>
</feature>
<gene>
    <name evidence="13" type="ORF">LTR84_008398</name>
</gene>
<feature type="domain" description="10TM putative phosphate transporter extracellular tail" evidence="10">
    <location>
        <begin position="873"/>
        <end position="957"/>
    </location>
</feature>
<evidence type="ECO:0000313" key="13">
    <source>
        <dbReference type="EMBL" id="KAK5046255.1"/>
    </source>
</evidence>
<dbReference type="EMBL" id="JAVRRD010000031">
    <property type="protein sequence ID" value="KAK5046255.1"/>
    <property type="molecule type" value="Genomic_DNA"/>
</dbReference>
<dbReference type="InterPro" id="IPR045122">
    <property type="entry name" value="Csc1-like"/>
</dbReference>
<dbReference type="PANTHER" id="PTHR13018">
    <property type="entry name" value="PROBABLE MEMBRANE PROTEIN DUF221-RELATED"/>
    <property type="match status" value="1"/>
</dbReference>
<evidence type="ECO:0000256" key="3">
    <source>
        <dbReference type="ARBA" id="ARBA00022448"/>
    </source>
</evidence>
<feature type="transmembrane region" description="Helical" evidence="8">
    <location>
        <begin position="35"/>
        <end position="56"/>
    </location>
</feature>
<feature type="compositionally biased region" description="Low complexity" evidence="7">
    <location>
        <begin position="314"/>
        <end position="325"/>
    </location>
</feature>
<feature type="transmembrane region" description="Helical" evidence="8">
    <location>
        <begin position="111"/>
        <end position="131"/>
    </location>
</feature>
<evidence type="ECO:0000256" key="5">
    <source>
        <dbReference type="ARBA" id="ARBA00022989"/>
    </source>
</evidence>
<organism evidence="13 14">
    <name type="scientific">Exophiala bonariae</name>
    <dbReference type="NCBI Taxonomy" id="1690606"/>
    <lineage>
        <taxon>Eukaryota</taxon>
        <taxon>Fungi</taxon>
        <taxon>Dikarya</taxon>
        <taxon>Ascomycota</taxon>
        <taxon>Pezizomycotina</taxon>
        <taxon>Eurotiomycetes</taxon>
        <taxon>Chaetothyriomycetidae</taxon>
        <taxon>Chaetothyriales</taxon>
        <taxon>Herpotrichiellaceae</taxon>
        <taxon>Exophiala</taxon>
    </lineage>
</organism>
<feature type="transmembrane region" description="Helical" evidence="8">
    <location>
        <begin position="493"/>
        <end position="522"/>
    </location>
</feature>
<keyword evidence="3" id="KW-0813">Transport</keyword>
<evidence type="ECO:0000259" key="10">
    <source>
        <dbReference type="Pfam" id="PF12621"/>
    </source>
</evidence>
<dbReference type="Pfam" id="PF13967">
    <property type="entry name" value="RSN1_TM"/>
    <property type="match status" value="1"/>
</dbReference>
<feature type="region of interest" description="Disordered" evidence="7">
    <location>
        <begin position="766"/>
        <end position="805"/>
    </location>
</feature>
<feature type="transmembrane region" description="Helical" evidence="8">
    <location>
        <begin position="162"/>
        <end position="181"/>
    </location>
</feature>
<dbReference type="GO" id="GO:0005227">
    <property type="term" value="F:calcium-activated cation channel activity"/>
    <property type="evidence" value="ECO:0007669"/>
    <property type="project" value="InterPro"/>
</dbReference>
<feature type="domain" description="CSC1/OSCA1-like 7TM region" evidence="9">
    <location>
        <begin position="447"/>
        <end position="719"/>
    </location>
</feature>
<evidence type="ECO:0000259" key="11">
    <source>
        <dbReference type="Pfam" id="PF13967"/>
    </source>
</evidence>
<evidence type="ECO:0000313" key="14">
    <source>
        <dbReference type="Proteomes" id="UP001358417"/>
    </source>
</evidence>
<dbReference type="InterPro" id="IPR032880">
    <property type="entry name" value="CSC1/OSCA1-like_N"/>
</dbReference>
<evidence type="ECO:0000256" key="1">
    <source>
        <dbReference type="ARBA" id="ARBA00004141"/>
    </source>
</evidence>